<sequence>RRTIKACLAWKIPYLTVFAFSSENWRRPAEEVSFLMDLFLSSVRKEAVRLHRHNIRLRVIGDLDGFSQTLREAIQQAEELTAGNTAMTFTVCANYGGQWDILQAAKSMVRDGVAERLASYLALSYMPDPDLFIRTGGEKRISNFLLWQLAYTELYFTETFWPDFNLSELEKAIASFQSRERRFGQTSEQLVKPC</sequence>
<dbReference type="GO" id="GO:0005829">
    <property type="term" value="C:cytosol"/>
    <property type="evidence" value="ECO:0007669"/>
    <property type="project" value="TreeGrafter"/>
</dbReference>
<dbReference type="AlphaFoldDB" id="A0AA43RJE1"/>
<organism evidence="3 4">
    <name type="scientific">Phoenicibacter congonensis</name>
    <dbReference type="NCBI Taxonomy" id="1944646"/>
    <lineage>
        <taxon>Bacteria</taxon>
        <taxon>Bacillati</taxon>
        <taxon>Actinomycetota</taxon>
        <taxon>Coriobacteriia</taxon>
        <taxon>Eggerthellales</taxon>
        <taxon>Eggerthellaceae</taxon>
        <taxon>Phoenicibacter</taxon>
    </lineage>
</organism>
<proteinExistence type="predicted"/>
<dbReference type="EMBL" id="JAUMVS010000357">
    <property type="protein sequence ID" value="MDO4842887.1"/>
    <property type="molecule type" value="Genomic_DNA"/>
</dbReference>
<dbReference type="Pfam" id="PF01255">
    <property type="entry name" value="Prenyltransf"/>
    <property type="match status" value="1"/>
</dbReference>
<accession>A0AA43RJE1</accession>
<dbReference type="NCBIfam" id="TIGR00055">
    <property type="entry name" value="uppS"/>
    <property type="match status" value="1"/>
</dbReference>
<dbReference type="PROSITE" id="PS01066">
    <property type="entry name" value="UPP_SYNTHASE"/>
    <property type="match status" value="1"/>
</dbReference>
<comment type="caution">
    <text evidence="3">The sequence shown here is derived from an EMBL/GenBank/DDBJ whole genome shotgun (WGS) entry which is preliminary data.</text>
</comment>
<dbReference type="PANTHER" id="PTHR10291">
    <property type="entry name" value="DEHYDRODOLICHYL DIPHOSPHATE SYNTHASE FAMILY MEMBER"/>
    <property type="match status" value="1"/>
</dbReference>
<dbReference type="GO" id="GO:0016094">
    <property type="term" value="P:polyprenol biosynthetic process"/>
    <property type="evidence" value="ECO:0007669"/>
    <property type="project" value="TreeGrafter"/>
</dbReference>
<evidence type="ECO:0000256" key="2">
    <source>
        <dbReference type="ARBA" id="ARBA00022679"/>
    </source>
</evidence>
<protein>
    <submittedName>
        <fullName evidence="3">Polyprenyl diphosphate synthase</fullName>
        <ecNumber evidence="3">2.5.1.-</ecNumber>
    </submittedName>
</protein>
<dbReference type="Proteomes" id="UP001168575">
    <property type="component" value="Unassembled WGS sequence"/>
</dbReference>
<keyword evidence="4" id="KW-1185">Reference proteome</keyword>
<dbReference type="CDD" id="cd00475">
    <property type="entry name" value="Cis_IPPS"/>
    <property type="match status" value="1"/>
</dbReference>
<dbReference type="InterPro" id="IPR001441">
    <property type="entry name" value="UPP_synth-like"/>
</dbReference>
<evidence type="ECO:0000313" key="3">
    <source>
        <dbReference type="EMBL" id="MDO4842887.1"/>
    </source>
</evidence>
<dbReference type="PANTHER" id="PTHR10291:SF0">
    <property type="entry name" value="DEHYDRODOLICHYL DIPHOSPHATE SYNTHASE 2"/>
    <property type="match status" value="1"/>
</dbReference>
<name>A0AA43RJE1_9ACTN</name>
<dbReference type="InterPro" id="IPR018520">
    <property type="entry name" value="UPP_synth-like_CS"/>
</dbReference>
<gene>
    <name evidence="3" type="primary">uppS</name>
    <name evidence="3" type="ORF">Q3982_09450</name>
</gene>
<dbReference type="SUPFAM" id="SSF64005">
    <property type="entry name" value="Undecaprenyl diphosphate synthase"/>
    <property type="match status" value="1"/>
</dbReference>
<reference evidence="3" key="1">
    <citation type="submission" date="2023-07" db="EMBL/GenBank/DDBJ databases">
        <title>Between Cages and Wild: Unraveling the Impact of Captivity on Animal Microbiomes and Antimicrobial Resistance.</title>
        <authorList>
            <person name="Schmartz G.P."/>
            <person name="Rehner J."/>
            <person name="Schuff M.J."/>
            <person name="Becker S.L."/>
            <person name="Kravczyk M."/>
            <person name="Gurevich A."/>
            <person name="Francke R."/>
            <person name="Mueller R."/>
            <person name="Keller V."/>
            <person name="Keller A."/>
        </authorList>
    </citation>
    <scope>NUCLEOTIDE SEQUENCE</scope>
    <source>
        <strain evidence="3">S12M_St_49</strain>
    </source>
</reference>
<evidence type="ECO:0000313" key="4">
    <source>
        <dbReference type="Proteomes" id="UP001168575"/>
    </source>
</evidence>
<dbReference type="GO" id="GO:0000287">
    <property type="term" value="F:magnesium ion binding"/>
    <property type="evidence" value="ECO:0007669"/>
    <property type="project" value="TreeGrafter"/>
</dbReference>
<evidence type="ECO:0000256" key="1">
    <source>
        <dbReference type="ARBA" id="ARBA00001946"/>
    </source>
</evidence>
<dbReference type="GO" id="GO:0008834">
    <property type="term" value="F:ditrans,polycis-undecaprenyl-diphosphate synthase [(2E,6E)-farnesyl-diphosphate specific] activity"/>
    <property type="evidence" value="ECO:0007669"/>
    <property type="project" value="TreeGrafter"/>
</dbReference>
<keyword evidence="2 3" id="KW-0808">Transferase</keyword>
<dbReference type="Gene3D" id="3.40.1180.10">
    <property type="entry name" value="Decaprenyl diphosphate synthase-like"/>
    <property type="match status" value="1"/>
</dbReference>
<dbReference type="EC" id="2.5.1.-" evidence="3"/>
<comment type="cofactor">
    <cofactor evidence="1">
        <name>Mg(2+)</name>
        <dbReference type="ChEBI" id="CHEBI:18420"/>
    </cofactor>
</comment>
<dbReference type="InterPro" id="IPR036424">
    <property type="entry name" value="UPP_synth-like_sf"/>
</dbReference>
<feature type="non-terminal residue" evidence="3">
    <location>
        <position position="1"/>
    </location>
</feature>